<dbReference type="PROSITE" id="PS51257">
    <property type="entry name" value="PROKAR_LIPOPROTEIN"/>
    <property type="match status" value="1"/>
</dbReference>
<evidence type="ECO:0000256" key="1">
    <source>
        <dbReference type="SAM" id="MobiDB-lite"/>
    </source>
</evidence>
<evidence type="ECO:0000256" key="2">
    <source>
        <dbReference type="SAM" id="SignalP"/>
    </source>
</evidence>
<comment type="caution">
    <text evidence="3">The sequence shown here is derived from an EMBL/GenBank/DDBJ whole genome shotgun (WGS) entry which is preliminary data.</text>
</comment>
<gene>
    <name evidence="3" type="ORF">CW354_20595</name>
</gene>
<dbReference type="EMBL" id="PJCH01000017">
    <property type="protein sequence ID" value="PQA85356.1"/>
    <property type="molecule type" value="Genomic_DNA"/>
</dbReference>
<proteinExistence type="predicted"/>
<dbReference type="Proteomes" id="UP000239504">
    <property type="component" value="Unassembled WGS sequence"/>
</dbReference>
<keyword evidence="2" id="KW-0732">Signal</keyword>
<evidence type="ECO:0000313" key="3">
    <source>
        <dbReference type="EMBL" id="PQA85356.1"/>
    </source>
</evidence>
<organism evidence="3 4">
    <name type="scientific">Hyphococcus luteus</name>
    <dbReference type="NCBI Taxonomy" id="2058213"/>
    <lineage>
        <taxon>Bacteria</taxon>
        <taxon>Pseudomonadati</taxon>
        <taxon>Pseudomonadota</taxon>
        <taxon>Alphaproteobacteria</taxon>
        <taxon>Parvularculales</taxon>
        <taxon>Parvularculaceae</taxon>
        <taxon>Hyphococcus</taxon>
    </lineage>
</organism>
<evidence type="ECO:0008006" key="5">
    <source>
        <dbReference type="Google" id="ProtNLM"/>
    </source>
</evidence>
<dbReference type="OrthoDB" id="65747at2"/>
<feature type="chain" id="PRO_5015578806" description="DUF305 domain-containing protein" evidence="2">
    <location>
        <begin position="22"/>
        <end position="271"/>
    </location>
</feature>
<evidence type="ECO:0000313" key="4">
    <source>
        <dbReference type="Proteomes" id="UP000239504"/>
    </source>
</evidence>
<dbReference type="RefSeq" id="WP_104831996.1">
    <property type="nucleotide sequence ID" value="NZ_PJCH01000017.1"/>
</dbReference>
<name>A0A2S7JYQ6_9PROT</name>
<keyword evidence="4" id="KW-1185">Reference proteome</keyword>
<dbReference type="AlphaFoldDB" id="A0A2S7JYQ6"/>
<reference evidence="3 4" key="1">
    <citation type="submission" date="2017-12" db="EMBL/GenBank/DDBJ databases">
        <authorList>
            <person name="Hurst M.R.H."/>
        </authorList>
    </citation>
    <scope>NUCLEOTIDE SEQUENCE [LARGE SCALE GENOMIC DNA]</scope>
    <source>
        <strain evidence="3 4">SY-3-19</strain>
    </source>
</reference>
<sequence length="271" mass="27624">MTRRVKLMTGLSTLAAASALALTGCGGEGEAGEGADNDADLSAVAAGEGESGASEGEGEGEGAAATDPASSDVAYMHVLGLVRGHLIAFTELYRGGVTDMAMTHVKHPKSELYASLLPAFEARGLDGFAEELSALAAAAEAGGDVEGPYREVVAAITANTPKASVAKQLLAVSEIVRTAADEFDIGVEDDGTVVNAHEYQDAYGFLIASREILSGIDTQDVNESDAIALAHEQIELALAPYNSLTDASTEGKASALYGAAARIEIAAHGLQ</sequence>
<feature type="signal peptide" evidence="2">
    <location>
        <begin position="1"/>
        <end position="21"/>
    </location>
</feature>
<protein>
    <recommendedName>
        <fullName evidence="5">DUF305 domain-containing protein</fullName>
    </recommendedName>
</protein>
<accession>A0A2S7JYQ6</accession>
<feature type="region of interest" description="Disordered" evidence="1">
    <location>
        <begin position="46"/>
        <end position="67"/>
    </location>
</feature>